<dbReference type="STRING" id="675864.SAMN04489747_0677"/>
<dbReference type="RefSeq" id="WP_090590628.1">
    <property type="nucleotide sequence ID" value="NZ_LT629688.1"/>
</dbReference>
<dbReference type="PRINTS" id="PR00368">
    <property type="entry name" value="FADPNR"/>
</dbReference>
<dbReference type="InterPro" id="IPR036188">
    <property type="entry name" value="FAD/NAD-bd_sf"/>
</dbReference>
<keyword evidence="6" id="KW-1185">Reference proteome</keyword>
<evidence type="ECO:0000313" key="5">
    <source>
        <dbReference type="EMBL" id="SDD31214.1"/>
    </source>
</evidence>
<dbReference type="PANTHER" id="PTHR48105">
    <property type="entry name" value="THIOREDOXIN REDUCTASE 1-RELATED-RELATED"/>
    <property type="match status" value="1"/>
</dbReference>
<dbReference type="EMBL" id="LT629688">
    <property type="protein sequence ID" value="SDD31214.1"/>
    <property type="molecule type" value="Genomic_DNA"/>
</dbReference>
<evidence type="ECO:0000256" key="1">
    <source>
        <dbReference type="ARBA" id="ARBA00022630"/>
    </source>
</evidence>
<dbReference type="SUPFAM" id="SSF51905">
    <property type="entry name" value="FAD/NAD(P)-binding domain"/>
    <property type="match status" value="1"/>
</dbReference>
<dbReference type="Proteomes" id="UP000198546">
    <property type="component" value="Chromosome i"/>
</dbReference>
<dbReference type="Pfam" id="PF07992">
    <property type="entry name" value="Pyr_redox_2"/>
    <property type="match status" value="1"/>
</dbReference>
<dbReference type="GO" id="GO:0004791">
    <property type="term" value="F:thioredoxin-disulfide reductase (NADPH) activity"/>
    <property type="evidence" value="ECO:0007669"/>
    <property type="project" value="UniProtKB-EC"/>
</dbReference>
<evidence type="ECO:0000259" key="4">
    <source>
        <dbReference type="Pfam" id="PF07992"/>
    </source>
</evidence>
<keyword evidence="2" id="KW-0560">Oxidoreductase</keyword>
<gene>
    <name evidence="5" type="ORF">SAMN04489747_0677</name>
</gene>
<keyword evidence="1" id="KW-0285">Flavoprotein</keyword>
<dbReference type="InterPro" id="IPR050097">
    <property type="entry name" value="Ferredoxin-NADP_redctase_2"/>
</dbReference>
<dbReference type="OrthoDB" id="9786503at2"/>
<comment type="catalytic activity">
    <reaction evidence="3">
        <text>[thioredoxin]-dithiol + NADP(+) = [thioredoxin]-disulfide + NADPH + H(+)</text>
        <dbReference type="Rhea" id="RHEA:20345"/>
        <dbReference type="Rhea" id="RHEA-COMP:10698"/>
        <dbReference type="Rhea" id="RHEA-COMP:10700"/>
        <dbReference type="ChEBI" id="CHEBI:15378"/>
        <dbReference type="ChEBI" id="CHEBI:29950"/>
        <dbReference type="ChEBI" id="CHEBI:50058"/>
        <dbReference type="ChEBI" id="CHEBI:57783"/>
        <dbReference type="ChEBI" id="CHEBI:58349"/>
        <dbReference type="EC" id="1.8.1.9"/>
    </reaction>
</comment>
<dbReference type="PRINTS" id="PR00469">
    <property type="entry name" value="PNDRDTASEII"/>
</dbReference>
<evidence type="ECO:0000313" key="6">
    <source>
        <dbReference type="Proteomes" id="UP000198546"/>
    </source>
</evidence>
<reference evidence="5 6" key="1">
    <citation type="submission" date="2016-10" db="EMBL/GenBank/DDBJ databases">
        <authorList>
            <person name="de Groot N.N."/>
        </authorList>
    </citation>
    <scope>NUCLEOTIDE SEQUENCE [LARGE SCALE GENOMIC DNA]</scope>
    <source>
        <strain evidence="5 6">MON 2.2</strain>
    </source>
</reference>
<evidence type="ECO:0000256" key="2">
    <source>
        <dbReference type="ARBA" id="ARBA00023002"/>
    </source>
</evidence>
<name>A0A1G6TQP4_9ACTN</name>
<protein>
    <submittedName>
        <fullName evidence="5">Thioredoxin reductase</fullName>
    </submittedName>
</protein>
<dbReference type="InterPro" id="IPR023753">
    <property type="entry name" value="FAD/NAD-binding_dom"/>
</dbReference>
<feature type="domain" description="FAD/NAD(P)-binding" evidence="4">
    <location>
        <begin position="20"/>
        <end position="308"/>
    </location>
</feature>
<dbReference type="AlphaFoldDB" id="A0A1G6TQP4"/>
<dbReference type="Gene3D" id="3.50.50.60">
    <property type="entry name" value="FAD/NAD(P)-binding domain"/>
    <property type="match status" value="2"/>
</dbReference>
<evidence type="ECO:0000256" key="3">
    <source>
        <dbReference type="ARBA" id="ARBA00048132"/>
    </source>
</evidence>
<proteinExistence type="predicted"/>
<organism evidence="5 6">
    <name type="scientific">Auraticoccus monumenti</name>
    <dbReference type="NCBI Taxonomy" id="675864"/>
    <lineage>
        <taxon>Bacteria</taxon>
        <taxon>Bacillati</taxon>
        <taxon>Actinomycetota</taxon>
        <taxon>Actinomycetes</taxon>
        <taxon>Propionibacteriales</taxon>
        <taxon>Propionibacteriaceae</taxon>
        <taxon>Auraticoccus</taxon>
    </lineage>
</organism>
<accession>A0A1G6TQP4</accession>
<sequence length="343" mass="35454">MGTEKTSAENTTGTDAAERDVVVVGGGAAGLSAAVALGRSRRSVTVVDAGAPRNAPAEGVHTYLGHEGVSPLELLRIGRAEAEGYGVEVVDGQVTRARPLGEPDGEPSFEVELADGRRFRARRVVVATGLGDVLPDVPGVAEQWGRGVVHCPYCHGWEVRDQRIGVLATSPIAGHQARLFRQLSEHVTVLTHLSGDLPEQDVAELDALGVRFVDGEVTALESDGDRVVGARLADGTLVELDALAVATTMHARVSGLEELGLPVDEFRMGDHLFGTNVTADPTGRTSVPGVWVAGNVAVLHAQVVASAAAGMMAGAQVNGDLALADGRAALAARAGLREALTTA</sequence>